<keyword evidence="6 7" id="KW-0961">Cell wall biogenesis/degradation</keyword>
<dbReference type="GO" id="GO:0005886">
    <property type="term" value="C:plasma membrane"/>
    <property type="evidence" value="ECO:0007669"/>
    <property type="project" value="UniProtKB-SubCell"/>
</dbReference>
<feature type="compositionally biased region" description="Acidic residues" evidence="8">
    <location>
        <begin position="252"/>
        <end position="265"/>
    </location>
</feature>
<sequence>MRWCSNSLRTGERRKAAQPTARPPPRGSRGSMTEYGRGPGSEPWHPEDPLYGDGGWAGQEPNAAPSPYGGQPQHHPEQPQQPQYGDWGAGQQAGYDQGQQQYPQGQQQPFVQGQQQYGGHSPQQYNGQGGQEYPHQGGQQYDQGGQQYDQNGQPYTPNQQQYDQNGQPYQGGGWDTGGQYQPQQQVPYNGDPNDPYGGQPAAYGGQQPDHYGTPDAYPPPEPPSRRRAEPEPQRSDWDPGPDQGEHAFFSGADDEDANDDDDTDDPQGRRRGKGGKGSKGTDKGGKKRRSGCACLVVALVFTSVIGGVGYFGYQFYQSRFGSAPDYAGDGTGEQVTVVIPKGAFGSVIGQKLKAAGVVKSVDAFVAAQSKNSDGDKIQAGSYLLKKQMSAESAVSLMLDPKSQNSLVVREGQRNATVYEAIDKQLDLAKGTTAKVAKSKYKSLGLPDWANDDSDIKDPLEGFLYPATYPADKDMKPEAVLKDMVSQAKKEYAKYDLEAKAEELGLESPLQVVTVASLVQAEGITHDDFKKMASVVYNRLKPTNDVTNQKLEFDSTYNYLKGQSKIDISVAEIRNYDDPYNTYFYKGLPPGPIGNPGEEALQAALKPDGGAWIFFISVDGKKTDFTKTLAEHEKLVKKFNERRSEG</sequence>
<dbReference type="PANTHER" id="PTHR30518">
    <property type="entry name" value="ENDOLYTIC MUREIN TRANSGLYCOSYLASE"/>
    <property type="match status" value="1"/>
</dbReference>
<protein>
    <recommendedName>
        <fullName evidence="7">Endolytic murein transglycosylase</fullName>
        <ecNumber evidence="7">4.2.2.29</ecNumber>
    </recommendedName>
    <alternativeName>
        <fullName evidence="7">Peptidoglycan lytic transglycosylase</fullName>
    </alternativeName>
    <alternativeName>
        <fullName evidence="7">Peptidoglycan polymerization terminase</fullName>
    </alternativeName>
</protein>
<evidence type="ECO:0000256" key="4">
    <source>
        <dbReference type="ARBA" id="ARBA00023136"/>
    </source>
</evidence>
<dbReference type="Pfam" id="PF02618">
    <property type="entry name" value="YceG"/>
    <property type="match status" value="1"/>
</dbReference>
<evidence type="ECO:0000256" key="2">
    <source>
        <dbReference type="ARBA" id="ARBA00022692"/>
    </source>
</evidence>
<name>A0A7G1PDY7_9ACTN</name>
<feature type="site" description="Important for catalytic activity" evidence="7">
    <location>
        <position position="521"/>
    </location>
</feature>
<feature type="compositionally biased region" description="Basic and acidic residues" evidence="8">
    <location>
        <begin position="223"/>
        <end position="237"/>
    </location>
</feature>
<dbReference type="CDD" id="cd08010">
    <property type="entry name" value="MltG_like"/>
    <property type="match status" value="1"/>
</dbReference>
<feature type="region of interest" description="Disordered" evidence="8">
    <location>
        <begin position="1"/>
        <end position="288"/>
    </location>
</feature>
<evidence type="ECO:0000256" key="3">
    <source>
        <dbReference type="ARBA" id="ARBA00022989"/>
    </source>
</evidence>
<feature type="compositionally biased region" description="Low complexity" evidence="8">
    <location>
        <begin position="195"/>
        <end position="208"/>
    </location>
</feature>
<keyword evidence="3 7" id="KW-1133">Transmembrane helix</keyword>
<dbReference type="NCBIfam" id="TIGR00247">
    <property type="entry name" value="endolytic transglycosylase MltG"/>
    <property type="match status" value="1"/>
</dbReference>
<evidence type="ECO:0000256" key="7">
    <source>
        <dbReference type="HAMAP-Rule" id="MF_02065"/>
    </source>
</evidence>
<feature type="compositionally biased region" description="Low complexity" evidence="8">
    <location>
        <begin position="67"/>
        <end position="119"/>
    </location>
</feature>
<keyword evidence="4 7" id="KW-0472">Membrane</keyword>
<evidence type="ECO:0000313" key="9">
    <source>
        <dbReference type="EMBL" id="BCL31967.1"/>
    </source>
</evidence>
<keyword evidence="5 7" id="KW-0456">Lyase</keyword>
<keyword evidence="2 7" id="KW-0812">Transmembrane</keyword>
<evidence type="ECO:0000256" key="1">
    <source>
        <dbReference type="ARBA" id="ARBA00022475"/>
    </source>
</evidence>
<proteinExistence type="inferred from homology"/>
<feature type="compositionally biased region" description="Low complexity" evidence="8">
    <location>
        <begin position="177"/>
        <end position="188"/>
    </location>
</feature>
<evidence type="ECO:0000256" key="5">
    <source>
        <dbReference type="ARBA" id="ARBA00023239"/>
    </source>
</evidence>
<dbReference type="GO" id="GO:0008932">
    <property type="term" value="F:lytic endotransglycosylase activity"/>
    <property type="evidence" value="ECO:0007669"/>
    <property type="project" value="UniProtKB-UniRule"/>
</dbReference>
<comment type="subcellular location">
    <subcellularLocation>
        <location evidence="7">Cell membrane</location>
        <topology evidence="7">Single-pass membrane protein</topology>
    </subcellularLocation>
</comment>
<dbReference type="HAMAP" id="MF_02065">
    <property type="entry name" value="MltG"/>
    <property type="match status" value="1"/>
</dbReference>
<evidence type="ECO:0000256" key="8">
    <source>
        <dbReference type="SAM" id="MobiDB-lite"/>
    </source>
</evidence>
<comment type="function">
    <text evidence="7">Functions as a peptidoglycan terminase that cleaves nascent peptidoglycan strands endolytically to terminate their elongation.</text>
</comment>
<evidence type="ECO:0000256" key="6">
    <source>
        <dbReference type="ARBA" id="ARBA00023316"/>
    </source>
</evidence>
<dbReference type="GO" id="GO:0009252">
    <property type="term" value="P:peptidoglycan biosynthetic process"/>
    <property type="evidence" value="ECO:0007669"/>
    <property type="project" value="UniProtKB-UniRule"/>
</dbReference>
<dbReference type="GO" id="GO:0071555">
    <property type="term" value="P:cell wall organization"/>
    <property type="evidence" value="ECO:0007669"/>
    <property type="project" value="UniProtKB-KW"/>
</dbReference>
<evidence type="ECO:0000313" key="10">
    <source>
        <dbReference type="Proteomes" id="UP000516444"/>
    </source>
</evidence>
<comment type="similarity">
    <text evidence="7">Belongs to the transglycosylase MltG family.</text>
</comment>
<keyword evidence="10" id="KW-1185">Reference proteome</keyword>
<dbReference type="EC" id="4.2.2.29" evidence="7"/>
<organism evidence="9 10">
    <name type="scientific">Streptomyces aurantiacus</name>
    <dbReference type="NCBI Taxonomy" id="47760"/>
    <lineage>
        <taxon>Bacteria</taxon>
        <taxon>Bacillati</taxon>
        <taxon>Actinomycetota</taxon>
        <taxon>Actinomycetes</taxon>
        <taxon>Kitasatosporales</taxon>
        <taxon>Streptomycetaceae</taxon>
        <taxon>Streptomyces</taxon>
        <taxon>Streptomyces aurantiacus group</taxon>
    </lineage>
</organism>
<comment type="catalytic activity">
    <reaction evidence="7">
        <text>a peptidoglycan chain = a peptidoglycan chain with N-acetyl-1,6-anhydromuramyl-[peptide] at the reducing end + a peptidoglycan chain with N-acetylglucosamine at the non-reducing end.</text>
        <dbReference type="EC" id="4.2.2.29"/>
    </reaction>
</comment>
<dbReference type="Gene3D" id="3.30.1490.480">
    <property type="entry name" value="Endolytic murein transglycosylase"/>
    <property type="match status" value="1"/>
</dbReference>
<dbReference type="AlphaFoldDB" id="A0A7G1PDY7"/>
<gene>
    <name evidence="7" type="primary">mltG</name>
    <name evidence="9" type="ORF">GCM10017557_68260</name>
</gene>
<accession>A0A7G1PDY7</accession>
<feature type="transmembrane region" description="Helical" evidence="7">
    <location>
        <begin position="292"/>
        <end position="313"/>
    </location>
</feature>
<dbReference type="InterPro" id="IPR003770">
    <property type="entry name" value="MLTG-like"/>
</dbReference>
<feature type="compositionally biased region" description="Low complexity" evidence="8">
    <location>
        <begin position="136"/>
        <end position="168"/>
    </location>
</feature>
<dbReference type="Proteomes" id="UP000516444">
    <property type="component" value="Chromosome"/>
</dbReference>
<dbReference type="KEGG" id="sgm:GCM10017557_68260"/>
<keyword evidence="1 7" id="KW-1003">Cell membrane</keyword>
<reference evidence="9 10" key="1">
    <citation type="journal article" date="2014" name="Int. J. Syst. Evol. Microbiol.">
        <title>Complete genome sequence of Corynebacterium casei LMG S-19264T (=DSM 44701T), isolated from a smear-ripened cheese.</title>
        <authorList>
            <consortium name="US DOE Joint Genome Institute (JGI-PGF)"/>
            <person name="Walter F."/>
            <person name="Albersmeier A."/>
            <person name="Kalinowski J."/>
            <person name="Ruckert C."/>
        </authorList>
    </citation>
    <scope>NUCLEOTIDE SEQUENCE [LARGE SCALE GENOMIC DNA]</scope>
    <source>
        <strain evidence="9 10">JCM 4677</strain>
    </source>
</reference>
<dbReference type="PANTHER" id="PTHR30518:SF2">
    <property type="entry name" value="ENDOLYTIC MUREIN TRANSGLYCOSYLASE"/>
    <property type="match status" value="1"/>
</dbReference>
<dbReference type="EMBL" id="AP023440">
    <property type="protein sequence ID" value="BCL31967.1"/>
    <property type="molecule type" value="Genomic_DNA"/>
</dbReference>